<keyword evidence="1" id="KW-1133">Transmembrane helix</keyword>
<feature type="transmembrane region" description="Helical" evidence="1">
    <location>
        <begin position="122"/>
        <end position="139"/>
    </location>
</feature>
<dbReference type="OrthoDB" id="4229874at2"/>
<comment type="caution">
    <text evidence="2">The sequence shown here is derived from an EMBL/GenBank/DDBJ whole genome shotgun (WGS) entry which is preliminary data.</text>
</comment>
<dbReference type="AlphaFoldDB" id="W7ISY6"/>
<sequence length="229" mass="25134">MDAEEDVRGERHPGAGVASALTGAAALFVLLRLLAVSGYDWHTAFALLHTLDFEDAPAIFLGTFMANRVISSVLLVALIPFTILAYAGARRARDHRAWAGPGLLVVVLVAMVVAHVRSYRSWGLLIAIVVLGVVLTLVERTRDHPRFGGPVRWVLRSSRSLAVVGALVCAAVVSTPWVPLERIETTTGIDDFHVFDVSPGFLKVLTADTHEFRIFRDDEIRHRVELTDH</sequence>
<feature type="transmembrane region" description="Helical" evidence="1">
    <location>
        <begin position="98"/>
        <end position="116"/>
    </location>
</feature>
<dbReference type="eggNOG" id="ENOG50331QX">
    <property type="taxonomic scope" value="Bacteria"/>
</dbReference>
<keyword evidence="1" id="KW-0472">Membrane</keyword>
<evidence type="ECO:0000313" key="2">
    <source>
        <dbReference type="EMBL" id="EWC64025.1"/>
    </source>
</evidence>
<keyword evidence="1" id="KW-0812">Transmembrane</keyword>
<proteinExistence type="predicted"/>
<protein>
    <submittedName>
        <fullName evidence="2">Uncharacterized protein</fullName>
    </submittedName>
</protein>
<evidence type="ECO:0000256" key="1">
    <source>
        <dbReference type="SAM" id="Phobius"/>
    </source>
</evidence>
<name>W7ISY6_9PSEU</name>
<feature type="transmembrane region" description="Helical" evidence="1">
    <location>
        <begin position="17"/>
        <end position="39"/>
    </location>
</feature>
<accession>A0A8E2WX86</accession>
<accession>W7ISY6</accession>
<evidence type="ECO:0000313" key="3">
    <source>
        <dbReference type="Proteomes" id="UP000019277"/>
    </source>
</evidence>
<dbReference type="Proteomes" id="UP000019277">
    <property type="component" value="Unassembled WGS sequence"/>
</dbReference>
<feature type="transmembrane region" description="Helical" evidence="1">
    <location>
        <begin position="59"/>
        <end position="86"/>
    </location>
</feature>
<organism evidence="2 3">
    <name type="scientific">Actinokineospora spheciospongiae</name>
    <dbReference type="NCBI Taxonomy" id="909613"/>
    <lineage>
        <taxon>Bacteria</taxon>
        <taxon>Bacillati</taxon>
        <taxon>Actinomycetota</taxon>
        <taxon>Actinomycetes</taxon>
        <taxon>Pseudonocardiales</taxon>
        <taxon>Pseudonocardiaceae</taxon>
        <taxon>Actinokineospora</taxon>
    </lineage>
</organism>
<dbReference type="RefSeq" id="WP_052020587.1">
    <property type="nucleotide sequence ID" value="NZ_AYXG01000026.1"/>
</dbReference>
<reference evidence="2 3" key="1">
    <citation type="journal article" date="2014" name="Genome Announc.">
        <title>Draft Genome Sequence of the Antitrypanosomally Active Sponge-Associated Bacterium Actinokineospora sp. Strain EG49.</title>
        <authorList>
            <person name="Harjes J."/>
            <person name="Ryu T."/>
            <person name="Abdelmohsen U.R."/>
            <person name="Moitinho-Silva L."/>
            <person name="Horn H."/>
            <person name="Ravasi T."/>
            <person name="Hentschel U."/>
        </authorList>
    </citation>
    <scope>NUCLEOTIDE SEQUENCE [LARGE SCALE GENOMIC DNA]</scope>
    <source>
        <strain evidence="2 3">EG49</strain>
    </source>
</reference>
<keyword evidence="3" id="KW-1185">Reference proteome</keyword>
<dbReference type="EMBL" id="AYXG01000026">
    <property type="protein sequence ID" value="EWC64025.1"/>
    <property type="molecule type" value="Genomic_DNA"/>
</dbReference>
<gene>
    <name evidence="2" type="ORF">UO65_0646</name>
</gene>